<dbReference type="Gene3D" id="1.25.40.20">
    <property type="entry name" value="Ankyrin repeat-containing domain"/>
    <property type="match status" value="1"/>
</dbReference>
<evidence type="ECO:0000313" key="4">
    <source>
        <dbReference type="EMBL" id="CAE7504386.1"/>
    </source>
</evidence>
<dbReference type="Pfam" id="PF00023">
    <property type="entry name" value="Ank"/>
    <property type="match status" value="1"/>
</dbReference>
<dbReference type="InterPro" id="IPR036770">
    <property type="entry name" value="Ankyrin_rpt-contain_sf"/>
</dbReference>
<dbReference type="InterPro" id="IPR002110">
    <property type="entry name" value="Ankyrin_rpt"/>
</dbReference>
<dbReference type="AlphaFoldDB" id="A0A812SWC4"/>
<evidence type="ECO:0000256" key="2">
    <source>
        <dbReference type="ARBA" id="ARBA00023043"/>
    </source>
</evidence>
<dbReference type="SUPFAM" id="SSF48403">
    <property type="entry name" value="Ankyrin repeat"/>
    <property type="match status" value="1"/>
</dbReference>
<evidence type="ECO:0000256" key="1">
    <source>
        <dbReference type="ARBA" id="ARBA00022737"/>
    </source>
</evidence>
<gene>
    <name evidence="4" type="primary">GIP</name>
    <name evidence="4" type="ORF">SNEC2469_LOCUS14377</name>
</gene>
<dbReference type="SMART" id="SM00248">
    <property type="entry name" value="ANK"/>
    <property type="match status" value="6"/>
</dbReference>
<comment type="caution">
    <text evidence="4">The sequence shown here is derived from an EMBL/GenBank/DDBJ whole genome shotgun (WGS) entry which is preliminary data.</text>
</comment>
<keyword evidence="5" id="KW-1185">Reference proteome</keyword>
<protein>
    <submittedName>
        <fullName evidence="4">GIP protein</fullName>
    </submittedName>
</protein>
<feature type="non-terminal residue" evidence="4">
    <location>
        <position position="1"/>
    </location>
</feature>
<dbReference type="PANTHER" id="PTHR24198:SF165">
    <property type="entry name" value="ANKYRIN REPEAT-CONTAINING PROTEIN-RELATED"/>
    <property type="match status" value="1"/>
</dbReference>
<feature type="repeat" description="ANK" evidence="3">
    <location>
        <begin position="319"/>
        <end position="352"/>
    </location>
</feature>
<proteinExistence type="predicted"/>
<dbReference type="OrthoDB" id="416842at2759"/>
<feature type="repeat" description="ANK" evidence="3">
    <location>
        <begin position="491"/>
        <end position="523"/>
    </location>
</feature>
<dbReference type="EMBL" id="CAJNJA010023032">
    <property type="protein sequence ID" value="CAE7504386.1"/>
    <property type="molecule type" value="Genomic_DNA"/>
</dbReference>
<evidence type="ECO:0000256" key="3">
    <source>
        <dbReference type="PROSITE-ProRule" id="PRU00023"/>
    </source>
</evidence>
<dbReference type="PROSITE" id="PS50297">
    <property type="entry name" value="ANK_REP_REGION"/>
    <property type="match status" value="1"/>
</dbReference>
<dbReference type="PROSITE" id="PS50088">
    <property type="entry name" value="ANK_REPEAT"/>
    <property type="match status" value="2"/>
</dbReference>
<evidence type="ECO:0000313" key="5">
    <source>
        <dbReference type="Proteomes" id="UP000601435"/>
    </source>
</evidence>
<reference evidence="4" key="1">
    <citation type="submission" date="2021-02" db="EMBL/GenBank/DDBJ databases">
        <authorList>
            <person name="Dougan E. K."/>
            <person name="Rhodes N."/>
            <person name="Thang M."/>
            <person name="Chan C."/>
        </authorList>
    </citation>
    <scope>NUCLEOTIDE SEQUENCE</scope>
</reference>
<sequence>MEGAPMPHRALEQQGLLYEWCPGMFVIFVSHQWLGATHPDPRGEQLAVLRQSLTGIIEGSLHVEGDMISLIKGRPTFQLPDAIRKEIQHGFLFLDWFAIPQITARHEGVNEDVTRSNAALAVQSIPAYVEASDVFVALVPELPHVTRGTRCNYPSWLSRGWCRAELYCHLLSNKPDTSVIVIHSAMEAEYMFPLDWQHNTVAEGDFTVESDRATVVKLSEMAVDSKIRHLGAKGPTGLYRFYVAYRAKLLGRPCLPWDLVGFLENFRFPSFQDAISDKIMNGALCAVIAGDAQMLSRLIKRRADVNYRVSDLGDLGFYDSQTLLMVAAKSHQSAEVLSTLLELRADVNARDRSGLNSAFYARSAQQVKVLVEAKADIHSICSPLGLAPLTGAASSADTGTVAALLEAMCDPNPEPSGAGYGPLHGVAGFARQSNRFSASKARLLLASRADINMQARPTGKFRLITLAARAHTGLLGFGSGSISAGRVAALPGITPLGTAAMLGDGELAQLFLEFGAQVLENDRGDTP</sequence>
<name>A0A812SWC4_9DINO</name>
<dbReference type="Proteomes" id="UP000601435">
    <property type="component" value="Unassembled WGS sequence"/>
</dbReference>
<dbReference type="PANTHER" id="PTHR24198">
    <property type="entry name" value="ANKYRIN REPEAT AND PROTEIN KINASE DOMAIN-CONTAINING PROTEIN"/>
    <property type="match status" value="1"/>
</dbReference>
<organism evidence="4 5">
    <name type="scientific">Symbiodinium necroappetens</name>
    <dbReference type="NCBI Taxonomy" id="1628268"/>
    <lineage>
        <taxon>Eukaryota</taxon>
        <taxon>Sar</taxon>
        <taxon>Alveolata</taxon>
        <taxon>Dinophyceae</taxon>
        <taxon>Suessiales</taxon>
        <taxon>Symbiodiniaceae</taxon>
        <taxon>Symbiodinium</taxon>
    </lineage>
</organism>
<accession>A0A812SWC4</accession>
<keyword evidence="2 3" id="KW-0040">ANK repeat</keyword>
<keyword evidence="1" id="KW-0677">Repeat</keyword>